<comment type="similarity">
    <text evidence="1">Belongs to the TolB family.</text>
</comment>
<dbReference type="AlphaFoldDB" id="A0A3B0CK84"/>
<proteinExistence type="inferred from homology"/>
<protein>
    <submittedName>
        <fullName evidence="2">Translocation protein TolB</fullName>
    </submittedName>
</protein>
<evidence type="ECO:0000313" key="3">
    <source>
        <dbReference type="Proteomes" id="UP000282311"/>
    </source>
</evidence>
<dbReference type="Proteomes" id="UP000282311">
    <property type="component" value="Unassembled WGS sequence"/>
</dbReference>
<accession>A0A3B0CK84</accession>
<name>A0A3B0CK84_9BACL</name>
<reference evidence="2 3" key="1">
    <citation type="journal article" date="2007" name="Int. J. Syst. Evol. Microbiol.">
        <title>Paenibacillus ginsengarvi sp. nov., isolated from soil from ginseng cultivation.</title>
        <authorList>
            <person name="Yoon M.H."/>
            <person name="Ten L.N."/>
            <person name="Im W.T."/>
        </authorList>
    </citation>
    <scope>NUCLEOTIDE SEQUENCE [LARGE SCALE GENOMIC DNA]</scope>
    <source>
        <strain evidence="2 3">KCTC 13059</strain>
    </source>
</reference>
<dbReference type="InterPro" id="IPR011659">
    <property type="entry name" value="WD40"/>
</dbReference>
<dbReference type="Pfam" id="PF07676">
    <property type="entry name" value="PD40"/>
    <property type="match status" value="1"/>
</dbReference>
<dbReference type="PANTHER" id="PTHR36842">
    <property type="entry name" value="PROTEIN TOLB HOMOLOG"/>
    <property type="match status" value="1"/>
</dbReference>
<dbReference type="PANTHER" id="PTHR36842:SF1">
    <property type="entry name" value="PROTEIN TOLB"/>
    <property type="match status" value="1"/>
</dbReference>
<dbReference type="EMBL" id="RBAH01000004">
    <property type="protein sequence ID" value="RKN85400.1"/>
    <property type="molecule type" value="Genomic_DNA"/>
</dbReference>
<organism evidence="2 3">
    <name type="scientific">Paenibacillus ginsengarvi</name>
    <dbReference type="NCBI Taxonomy" id="400777"/>
    <lineage>
        <taxon>Bacteria</taxon>
        <taxon>Bacillati</taxon>
        <taxon>Bacillota</taxon>
        <taxon>Bacilli</taxon>
        <taxon>Bacillales</taxon>
        <taxon>Paenibacillaceae</taxon>
        <taxon>Paenibacillus</taxon>
    </lineage>
</organism>
<dbReference type="Gene3D" id="2.120.10.30">
    <property type="entry name" value="TolB, C-terminal domain"/>
    <property type="match status" value="2"/>
</dbReference>
<dbReference type="InterPro" id="IPR011042">
    <property type="entry name" value="6-blade_b-propeller_TolB-like"/>
</dbReference>
<evidence type="ECO:0000256" key="1">
    <source>
        <dbReference type="ARBA" id="ARBA00009820"/>
    </source>
</evidence>
<evidence type="ECO:0000313" key="2">
    <source>
        <dbReference type="EMBL" id="RKN85400.1"/>
    </source>
</evidence>
<gene>
    <name evidence="2" type="ORF">D7M11_06805</name>
</gene>
<sequence length="446" mass="48889">MGDWKIIHGVAIRRGNLMFMQRMIGALLAVVLCALTASGGYAEPAPAEAWQAAFVRGGELWLKRSGADERQITKGGHVRAPKWSADGRFIAFAGGEDGTDISVYALDSDRTFPVYSGGTFYEWAPDRNTLAFAIDTILNVAEVGPQGIQPFQNVTGGVGNYSWLQNGKGFLVSSLAELLPDGWSRVELFKVPVDAGMDPAKAKKLFTLPAQSDRFFAVGTSSFKWSPDGKWISFLAVPTASLSADADTLCVLSADGKTFRTVATMIRRNEWQRWAPSQNLLGYIEGEGRFAIQNKRLQVKEFPVIRRVPYTPKGYADRDFVWENDRFIVVSRSKEAEWSNEPAARPLPALTRVDIGSNETRQLSNPPARNGDFDPVYLPRSGKLAWVRTDREHASAWMADAGSTGGTGAGAAGGFGKPVIEGLDVAASYYEAFNWEEVIAWYEPGR</sequence>
<dbReference type="SUPFAM" id="SSF82171">
    <property type="entry name" value="DPP6 N-terminal domain-like"/>
    <property type="match status" value="1"/>
</dbReference>
<keyword evidence="3" id="KW-1185">Reference proteome</keyword>
<comment type="caution">
    <text evidence="2">The sequence shown here is derived from an EMBL/GenBank/DDBJ whole genome shotgun (WGS) entry which is preliminary data.</text>
</comment>